<dbReference type="KEGG" id="fgi:OP10G_0452"/>
<proteinExistence type="predicted"/>
<dbReference type="STRING" id="661478.OP10G_0452"/>
<dbReference type="HOGENOM" id="CLU_1515731_0_0_0"/>
<dbReference type="Gene3D" id="1.20.120.450">
    <property type="entry name" value="dinb family like domain"/>
    <property type="match status" value="1"/>
</dbReference>
<dbReference type="EMBL" id="CP007139">
    <property type="protein sequence ID" value="AIE83820.1"/>
    <property type="molecule type" value="Genomic_DNA"/>
</dbReference>
<organism evidence="1 2">
    <name type="scientific">Fimbriimonas ginsengisoli Gsoil 348</name>
    <dbReference type="NCBI Taxonomy" id="661478"/>
    <lineage>
        <taxon>Bacteria</taxon>
        <taxon>Bacillati</taxon>
        <taxon>Armatimonadota</taxon>
        <taxon>Fimbriimonadia</taxon>
        <taxon>Fimbriimonadales</taxon>
        <taxon>Fimbriimonadaceae</taxon>
        <taxon>Fimbriimonas</taxon>
    </lineage>
</organism>
<dbReference type="InterPro" id="IPR034660">
    <property type="entry name" value="DinB/YfiT-like"/>
</dbReference>
<protein>
    <recommendedName>
        <fullName evidence="3">DinB-like domain-containing protein</fullName>
    </recommendedName>
</protein>
<evidence type="ECO:0000313" key="1">
    <source>
        <dbReference type="EMBL" id="AIE83820.1"/>
    </source>
</evidence>
<reference evidence="1 2" key="1">
    <citation type="journal article" date="2014" name="PLoS ONE">
        <title>The first complete genome sequence of the class fimbriimonadia in the phylum armatimonadetes.</title>
        <authorList>
            <person name="Hu Z.Y."/>
            <person name="Wang Y.Z."/>
            <person name="Im W.T."/>
            <person name="Wang S.Y."/>
            <person name="Zhao G.P."/>
            <person name="Zheng H.J."/>
            <person name="Quan Z.X."/>
        </authorList>
    </citation>
    <scope>NUCLEOTIDE SEQUENCE [LARGE SCALE GENOMIC DNA]</scope>
    <source>
        <strain evidence="1">Gsoil 348</strain>
    </source>
</reference>
<accession>A0A068NM09</accession>
<name>A0A068NM09_FIMGI</name>
<sequence length="177" mass="20457">MEMRDIDLLRLEADAAFVDLLASLEGISEEQAWGQAKLLPDEYMHSEGSIYSVVLHIAAGKFIYGSVGYRNMEVRWRDCVARFESFWPDWKAAKEYLNEGQAYWLQSWGAETDLERMVPIHQGRQMPSWQAIWTVIHHDAYHAGQIQYLRATVPPSKVPPPEEGDLWRQYCGPSPSW</sequence>
<evidence type="ECO:0000313" key="2">
    <source>
        <dbReference type="Proteomes" id="UP000027982"/>
    </source>
</evidence>
<gene>
    <name evidence="1" type="ORF">OP10G_0452</name>
</gene>
<evidence type="ECO:0008006" key="3">
    <source>
        <dbReference type="Google" id="ProtNLM"/>
    </source>
</evidence>
<keyword evidence="2" id="KW-1185">Reference proteome</keyword>
<dbReference type="AlphaFoldDB" id="A0A068NM09"/>
<dbReference type="Proteomes" id="UP000027982">
    <property type="component" value="Chromosome"/>
</dbReference>
<dbReference type="SUPFAM" id="SSF109854">
    <property type="entry name" value="DinB/YfiT-like putative metalloenzymes"/>
    <property type="match status" value="1"/>
</dbReference>